<accession>A0A024SEE7</accession>
<protein>
    <submittedName>
        <fullName evidence="2">Ankyrin</fullName>
    </submittedName>
</protein>
<dbReference type="Pfam" id="PF12796">
    <property type="entry name" value="Ank_2"/>
    <property type="match status" value="1"/>
</dbReference>
<feature type="non-terminal residue" evidence="2">
    <location>
        <position position="1"/>
    </location>
</feature>
<sequence>ALAMLVIENKPDLIKVIMRLGTDPDHKDADGRTALHIAAYLGRLDCAKTLLSAGADINAVEYSGKTPLQV</sequence>
<feature type="repeat" description="ANK" evidence="1">
    <location>
        <begin position="30"/>
        <end position="62"/>
    </location>
</feature>
<keyword evidence="1" id="KW-0040">ANK repeat</keyword>
<dbReference type="SMART" id="SM00248">
    <property type="entry name" value="ANK"/>
    <property type="match status" value="1"/>
</dbReference>
<evidence type="ECO:0000313" key="2">
    <source>
        <dbReference type="EMBL" id="ETS03714.1"/>
    </source>
</evidence>
<gene>
    <name evidence="2" type="ORF">M419DRAFT_48323</name>
</gene>
<proteinExistence type="predicted"/>
<dbReference type="HOGENOM" id="CLU_000134_45_9_1"/>
<dbReference type="Gene3D" id="1.25.40.20">
    <property type="entry name" value="Ankyrin repeat-containing domain"/>
    <property type="match status" value="1"/>
</dbReference>
<name>A0A024SEE7_HYPJR</name>
<dbReference type="KEGG" id="trr:M419DRAFT_48323"/>
<dbReference type="PANTHER" id="PTHR22677">
    <property type="entry name" value="ANKYRIN REPEAT DOMAIN-CONTAINING PROTEIN 60"/>
    <property type="match status" value="1"/>
</dbReference>
<evidence type="ECO:0000256" key="1">
    <source>
        <dbReference type="PROSITE-ProRule" id="PRU00023"/>
    </source>
</evidence>
<evidence type="ECO:0000313" key="3">
    <source>
        <dbReference type="Proteomes" id="UP000024376"/>
    </source>
</evidence>
<dbReference type="PROSITE" id="PS50297">
    <property type="entry name" value="ANK_REP_REGION"/>
    <property type="match status" value="1"/>
</dbReference>
<dbReference type="AlphaFoldDB" id="A0A024SEE7"/>
<dbReference type="SUPFAM" id="SSF48403">
    <property type="entry name" value="Ankyrin repeat"/>
    <property type="match status" value="1"/>
</dbReference>
<dbReference type="EMBL" id="KI911142">
    <property type="protein sequence ID" value="ETS03714.1"/>
    <property type="molecule type" value="Genomic_DNA"/>
</dbReference>
<organism evidence="2 3">
    <name type="scientific">Hypocrea jecorina (strain ATCC 56765 / BCRC 32924 / NRRL 11460 / Rut C-30)</name>
    <name type="common">Trichoderma reesei</name>
    <dbReference type="NCBI Taxonomy" id="1344414"/>
    <lineage>
        <taxon>Eukaryota</taxon>
        <taxon>Fungi</taxon>
        <taxon>Dikarya</taxon>
        <taxon>Ascomycota</taxon>
        <taxon>Pezizomycotina</taxon>
        <taxon>Sordariomycetes</taxon>
        <taxon>Hypocreomycetidae</taxon>
        <taxon>Hypocreales</taxon>
        <taxon>Hypocreaceae</taxon>
        <taxon>Trichoderma</taxon>
    </lineage>
</organism>
<dbReference type="InterPro" id="IPR002110">
    <property type="entry name" value="Ankyrin_rpt"/>
</dbReference>
<feature type="non-terminal residue" evidence="2">
    <location>
        <position position="70"/>
    </location>
</feature>
<reference evidence="3" key="1">
    <citation type="journal article" date="2013" name="Ind. Biotechnol.">
        <title>Comparative genomics analysis of Trichoderma reesei strains.</title>
        <authorList>
            <person name="Koike H."/>
            <person name="Aerts A."/>
            <person name="LaButti K."/>
            <person name="Grigoriev I.V."/>
            <person name="Baker S.E."/>
        </authorList>
    </citation>
    <scope>NUCLEOTIDE SEQUENCE [LARGE SCALE GENOMIC DNA]</scope>
    <source>
        <strain evidence="3">ATCC 56765 / BCRC 32924 / NRRL 11460 / Rut C-30</strain>
    </source>
</reference>
<dbReference type="Proteomes" id="UP000024376">
    <property type="component" value="Unassembled WGS sequence"/>
</dbReference>
<dbReference type="InterPro" id="IPR036770">
    <property type="entry name" value="Ankyrin_rpt-contain_sf"/>
</dbReference>
<dbReference type="InterPro" id="IPR039323">
    <property type="entry name" value="ANKRD_45/46/60"/>
</dbReference>
<dbReference type="PROSITE" id="PS50088">
    <property type="entry name" value="ANK_REPEAT"/>
    <property type="match status" value="1"/>
</dbReference>
<dbReference type="PANTHER" id="PTHR22677:SF4">
    <property type="entry name" value="USHER SYNDROME TYPE-1G PROTEIN-LIKE PROTEIN"/>
    <property type="match status" value="1"/>
</dbReference>